<accession>A0A0N4UAY2</accession>
<feature type="transmembrane region" description="Helical" evidence="8">
    <location>
        <begin position="6"/>
        <end position="23"/>
    </location>
</feature>
<evidence type="ECO:0000256" key="5">
    <source>
        <dbReference type="ARBA" id="ARBA00023125"/>
    </source>
</evidence>
<dbReference type="GO" id="GO:0005634">
    <property type="term" value="C:nucleus"/>
    <property type="evidence" value="ECO:0007669"/>
    <property type="project" value="UniProtKB-SubCell"/>
</dbReference>
<dbReference type="SUPFAM" id="SSF46689">
    <property type="entry name" value="Homeodomain-like"/>
    <property type="match status" value="1"/>
</dbReference>
<dbReference type="EMBL" id="UYYG01001166">
    <property type="protein sequence ID" value="VDN58246.1"/>
    <property type="molecule type" value="Genomic_DNA"/>
</dbReference>
<evidence type="ECO:0000313" key="10">
    <source>
        <dbReference type="EMBL" id="VDN58246.1"/>
    </source>
</evidence>
<dbReference type="GO" id="GO:0000981">
    <property type="term" value="F:DNA-binding transcription factor activity, RNA polymerase II-specific"/>
    <property type="evidence" value="ECO:0007669"/>
    <property type="project" value="TreeGrafter"/>
</dbReference>
<dbReference type="OrthoDB" id="3225452at2759"/>
<evidence type="ECO:0000256" key="6">
    <source>
        <dbReference type="ARBA" id="ARBA00023163"/>
    </source>
</evidence>
<dbReference type="PANTHER" id="PTHR45636">
    <property type="entry name" value="PAIRED BOX PROTEIN PAX-6-RELATED-RELATED"/>
    <property type="match status" value="1"/>
</dbReference>
<evidence type="ECO:0000256" key="8">
    <source>
        <dbReference type="SAM" id="Phobius"/>
    </source>
</evidence>
<dbReference type="InterPro" id="IPR001523">
    <property type="entry name" value="Paired_dom"/>
</dbReference>
<evidence type="ECO:0000256" key="7">
    <source>
        <dbReference type="ARBA" id="ARBA00023242"/>
    </source>
</evidence>
<proteinExistence type="predicted"/>
<organism evidence="11 13">
    <name type="scientific">Dracunculus medinensis</name>
    <name type="common">Guinea worm</name>
    <dbReference type="NCBI Taxonomy" id="318479"/>
    <lineage>
        <taxon>Eukaryota</taxon>
        <taxon>Metazoa</taxon>
        <taxon>Ecdysozoa</taxon>
        <taxon>Nematoda</taxon>
        <taxon>Chromadorea</taxon>
        <taxon>Rhabditida</taxon>
        <taxon>Spirurina</taxon>
        <taxon>Dracunculoidea</taxon>
        <taxon>Dracunculidae</taxon>
        <taxon>Dracunculus</taxon>
    </lineage>
</organism>
<evidence type="ECO:0000313" key="12">
    <source>
        <dbReference type="Proteomes" id="UP000274756"/>
    </source>
</evidence>
<evidence type="ECO:0000313" key="11">
    <source>
        <dbReference type="Proteomes" id="UP000038040"/>
    </source>
</evidence>
<keyword evidence="8" id="KW-1133">Transmembrane helix</keyword>
<gene>
    <name evidence="10" type="ORF">DME_LOCUS8219</name>
</gene>
<comment type="subcellular location">
    <subcellularLocation>
        <location evidence="1">Nucleus</location>
    </subcellularLocation>
</comment>
<evidence type="ECO:0000256" key="2">
    <source>
        <dbReference type="ARBA" id="ARBA00022473"/>
    </source>
</evidence>
<keyword evidence="3" id="KW-0563">Paired box</keyword>
<keyword evidence="8" id="KW-0812">Transmembrane</keyword>
<keyword evidence="12" id="KW-1185">Reference proteome</keyword>
<keyword evidence="8" id="KW-0472">Membrane</keyword>
<dbReference type="STRING" id="318479.A0A0N4UAY2"/>
<keyword evidence="6" id="KW-0804">Transcription</keyword>
<name>A0A0N4UAY2_DRAME</name>
<keyword evidence="7" id="KW-0539">Nucleus</keyword>
<dbReference type="Pfam" id="PF00292">
    <property type="entry name" value="PAX"/>
    <property type="match status" value="1"/>
</dbReference>
<evidence type="ECO:0000313" key="13">
    <source>
        <dbReference type="WBParaSite" id="DME_0000433601-mRNA-1"/>
    </source>
</evidence>
<dbReference type="PROSITE" id="PS51057">
    <property type="entry name" value="PAIRED_2"/>
    <property type="match status" value="1"/>
</dbReference>
<dbReference type="GO" id="GO:0000978">
    <property type="term" value="F:RNA polymerase II cis-regulatory region sequence-specific DNA binding"/>
    <property type="evidence" value="ECO:0007669"/>
    <property type="project" value="TreeGrafter"/>
</dbReference>
<sequence>MYFIYMYVYYNFFLVFLFKNYAFSTNKNSVYDKLDNSQKFQGKINQLGGMFVNGRPLPMPIRMRIVDMHAQGIKACDISRKLKVSHGAVSKILAKFVETGSIEPGQIGGNPRSRGTIQHVQLAVRQLYLQRPELLADEIRSLLVERKICSRKNLPTIISPASLVFLDRFILRGIEPQHRRFQSSNNPLSHTILTV</sequence>
<dbReference type="WBParaSite" id="DME_0000433601-mRNA-1">
    <property type="protein sequence ID" value="DME_0000433601-mRNA-1"/>
    <property type="gene ID" value="DME_0000433601"/>
</dbReference>
<reference evidence="13" key="1">
    <citation type="submission" date="2017-02" db="UniProtKB">
        <authorList>
            <consortium name="WormBaseParasite"/>
        </authorList>
    </citation>
    <scope>IDENTIFICATION</scope>
</reference>
<keyword evidence="5" id="KW-0238">DNA-binding</keyword>
<evidence type="ECO:0000256" key="4">
    <source>
        <dbReference type="ARBA" id="ARBA00023015"/>
    </source>
</evidence>
<dbReference type="InterPro" id="IPR043565">
    <property type="entry name" value="PAX_fam"/>
</dbReference>
<evidence type="ECO:0000259" key="9">
    <source>
        <dbReference type="PROSITE" id="PS51057"/>
    </source>
</evidence>
<feature type="domain" description="Paired" evidence="9">
    <location>
        <begin position="40"/>
        <end position="167"/>
    </location>
</feature>
<evidence type="ECO:0000256" key="3">
    <source>
        <dbReference type="ARBA" id="ARBA00022724"/>
    </source>
</evidence>
<evidence type="ECO:0000256" key="1">
    <source>
        <dbReference type="ARBA" id="ARBA00004123"/>
    </source>
</evidence>
<dbReference type="Proteomes" id="UP000274756">
    <property type="component" value="Unassembled WGS sequence"/>
</dbReference>
<dbReference type="Proteomes" id="UP000038040">
    <property type="component" value="Unplaced"/>
</dbReference>
<protein>
    <submittedName>
        <fullName evidence="13">Paired domain-containing protein</fullName>
    </submittedName>
</protein>
<reference evidence="10 12" key="2">
    <citation type="submission" date="2018-11" db="EMBL/GenBank/DDBJ databases">
        <authorList>
            <consortium name="Pathogen Informatics"/>
        </authorList>
    </citation>
    <scope>NUCLEOTIDE SEQUENCE [LARGE SCALE GENOMIC DNA]</scope>
</reference>
<dbReference type="PRINTS" id="PR00027">
    <property type="entry name" value="PAIREDBOX"/>
</dbReference>
<dbReference type="SMART" id="SM00351">
    <property type="entry name" value="PAX"/>
    <property type="match status" value="1"/>
</dbReference>
<dbReference type="AlphaFoldDB" id="A0A0N4UAY2"/>
<dbReference type="Gene3D" id="1.10.10.10">
    <property type="entry name" value="Winged helix-like DNA-binding domain superfamily/Winged helix DNA-binding domain"/>
    <property type="match status" value="2"/>
</dbReference>
<keyword evidence="2" id="KW-0217">Developmental protein</keyword>
<dbReference type="InterPro" id="IPR036388">
    <property type="entry name" value="WH-like_DNA-bd_sf"/>
</dbReference>
<keyword evidence="4" id="KW-0805">Transcription regulation</keyword>
<dbReference type="InterPro" id="IPR009057">
    <property type="entry name" value="Homeodomain-like_sf"/>
</dbReference>